<dbReference type="RefSeq" id="WP_229353513.1">
    <property type="nucleotide sequence ID" value="NZ_BAABAO010000005.1"/>
</dbReference>
<evidence type="ECO:0000256" key="1">
    <source>
        <dbReference type="SAM" id="SignalP"/>
    </source>
</evidence>
<keyword evidence="1" id="KW-0732">Signal</keyword>
<sequence length="202" mass="22888">MTKRVLFFIAVFTVLNLQAQISVKPGLRGGFSFSTISEMHADYKTDFYVGGFSEIKITKIYALQPELNYTRQGSNNVARNYYDENMQSDRIEHLDLEINYLSLSVMNKFTLPQGIQFQAGPTLDILLNDNLAVRKAQNDLGLVLGVAYALPSGLTFEARFKKGLLDILSSDYYQNNSNNYYLFGDYNTNINFQLGVSYSFGK</sequence>
<dbReference type="EMBL" id="BAABAO010000005">
    <property type="protein sequence ID" value="GAA4128118.1"/>
    <property type="molecule type" value="Genomic_DNA"/>
</dbReference>
<accession>A0ABP7XYT6</accession>
<organism evidence="3 4">
    <name type="scientific">Flavobacterium chungbukense</name>
    <dbReference type="NCBI Taxonomy" id="877464"/>
    <lineage>
        <taxon>Bacteria</taxon>
        <taxon>Pseudomonadati</taxon>
        <taxon>Bacteroidota</taxon>
        <taxon>Flavobacteriia</taxon>
        <taxon>Flavobacteriales</taxon>
        <taxon>Flavobacteriaceae</taxon>
        <taxon>Flavobacterium</taxon>
    </lineage>
</organism>
<evidence type="ECO:0000259" key="2">
    <source>
        <dbReference type="Pfam" id="PF13568"/>
    </source>
</evidence>
<proteinExistence type="predicted"/>
<dbReference type="Proteomes" id="UP001501333">
    <property type="component" value="Unassembled WGS sequence"/>
</dbReference>
<feature type="chain" id="PRO_5047122460" evidence="1">
    <location>
        <begin position="20"/>
        <end position="202"/>
    </location>
</feature>
<evidence type="ECO:0000313" key="3">
    <source>
        <dbReference type="EMBL" id="GAA4128118.1"/>
    </source>
</evidence>
<feature type="signal peptide" evidence="1">
    <location>
        <begin position="1"/>
        <end position="19"/>
    </location>
</feature>
<dbReference type="Pfam" id="PF13568">
    <property type="entry name" value="OMP_b-brl_2"/>
    <property type="match status" value="1"/>
</dbReference>
<gene>
    <name evidence="3" type="ORF">GCM10022250_16550</name>
</gene>
<dbReference type="InterPro" id="IPR025665">
    <property type="entry name" value="Beta-barrel_OMP_2"/>
</dbReference>
<feature type="domain" description="Outer membrane protein beta-barrel" evidence="2">
    <location>
        <begin position="18"/>
        <end position="168"/>
    </location>
</feature>
<keyword evidence="4" id="KW-1185">Reference proteome</keyword>
<protein>
    <submittedName>
        <fullName evidence="3">Outer membrane beta-barrel protein</fullName>
    </submittedName>
</protein>
<evidence type="ECO:0000313" key="4">
    <source>
        <dbReference type="Proteomes" id="UP001501333"/>
    </source>
</evidence>
<name>A0ABP7XYT6_9FLAO</name>
<reference evidence="4" key="1">
    <citation type="journal article" date="2019" name="Int. J. Syst. Evol. Microbiol.">
        <title>The Global Catalogue of Microorganisms (GCM) 10K type strain sequencing project: providing services to taxonomists for standard genome sequencing and annotation.</title>
        <authorList>
            <consortium name="The Broad Institute Genomics Platform"/>
            <consortium name="The Broad Institute Genome Sequencing Center for Infectious Disease"/>
            <person name="Wu L."/>
            <person name="Ma J."/>
        </authorList>
    </citation>
    <scope>NUCLEOTIDE SEQUENCE [LARGE SCALE GENOMIC DNA]</scope>
    <source>
        <strain evidence="4">JCM 17386</strain>
    </source>
</reference>
<comment type="caution">
    <text evidence="3">The sequence shown here is derived from an EMBL/GenBank/DDBJ whole genome shotgun (WGS) entry which is preliminary data.</text>
</comment>